<dbReference type="AlphaFoldDB" id="A0A2B7ZD39"/>
<protein>
    <submittedName>
        <fullName evidence="3">Uncharacterized protein</fullName>
    </submittedName>
</protein>
<keyword evidence="1" id="KW-1133">Transmembrane helix</keyword>
<organism evidence="3 4">
    <name type="scientific">[Emmonsia] crescens</name>
    <dbReference type="NCBI Taxonomy" id="73230"/>
    <lineage>
        <taxon>Eukaryota</taxon>
        <taxon>Fungi</taxon>
        <taxon>Dikarya</taxon>
        <taxon>Ascomycota</taxon>
        <taxon>Pezizomycotina</taxon>
        <taxon>Eurotiomycetes</taxon>
        <taxon>Eurotiomycetidae</taxon>
        <taxon>Onygenales</taxon>
        <taxon>Ajellomycetaceae</taxon>
        <taxon>Emergomyces</taxon>
    </lineage>
</organism>
<reference evidence="3 4" key="1">
    <citation type="submission" date="2017-10" db="EMBL/GenBank/DDBJ databases">
        <title>Comparative genomics in systemic dimorphic fungi from Ajellomycetaceae.</title>
        <authorList>
            <person name="Munoz J.F."/>
            <person name="Mcewen J.G."/>
            <person name="Clay O.K."/>
            <person name="Cuomo C.A."/>
        </authorList>
    </citation>
    <scope>NUCLEOTIDE SEQUENCE [LARGE SCALE GENOMIC DNA]</scope>
    <source>
        <strain evidence="3 4">UAMH4076</strain>
    </source>
</reference>
<name>A0A2B7ZD39_9EURO</name>
<evidence type="ECO:0000256" key="1">
    <source>
        <dbReference type="SAM" id="Phobius"/>
    </source>
</evidence>
<keyword evidence="1" id="KW-0812">Transmembrane</keyword>
<feature type="transmembrane region" description="Helical" evidence="1">
    <location>
        <begin position="99"/>
        <end position="119"/>
    </location>
</feature>
<comment type="caution">
    <text evidence="3">The sequence shown here is derived from an EMBL/GenBank/DDBJ whole genome shotgun (WGS) entry which is preliminary data.</text>
</comment>
<evidence type="ECO:0000313" key="3">
    <source>
        <dbReference type="EMBL" id="PGH31291.1"/>
    </source>
</evidence>
<proteinExistence type="predicted"/>
<dbReference type="EMBL" id="PDND01000133">
    <property type="protein sequence ID" value="PGH31291.1"/>
    <property type="molecule type" value="Genomic_DNA"/>
</dbReference>
<keyword evidence="2" id="KW-0732">Signal</keyword>
<dbReference type="VEuPathDB" id="FungiDB:EMCG_02453"/>
<keyword evidence="1" id="KW-0472">Membrane</keyword>
<keyword evidence="4" id="KW-1185">Reference proteome</keyword>
<evidence type="ECO:0000313" key="4">
    <source>
        <dbReference type="Proteomes" id="UP000226031"/>
    </source>
</evidence>
<feature type="chain" id="PRO_5012360684" evidence="2">
    <location>
        <begin position="18"/>
        <end position="126"/>
    </location>
</feature>
<gene>
    <name evidence="3" type="ORF">GX50_05936</name>
</gene>
<feature type="signal peptide" evidence="2">
    <location>
        <begin position="1"/>
        <end position="17"/>
    </location>
</feature>
<accession>A0A2B7ZD39</accession>
<sequence length="126" mass="12756">MSTTTIFLLSTLRCVVGVSFLAAPTHIAQILSVTPSPPALWIGRAGGARDIAFGAALLAAKSPAMKRNVLVVGAVSDVLDIIAVSAFCATGHIDGYPAAALGSGSLLFFVLGLIGLRGLRLAPVSI</sequence>
<evidence type="ECO:0000256" key="2">
    <source>
        <dbReference type="SAM" id="SignalP"/>
    </source>
</evidence>
<feature type="transmembrane region" description="Helical" evidence="1">
    <location>
        <begin position="69"/>
        <end position="93"/>
    </location>
</feature>
<dbReference type="Proteomes" id="UP000226031">
    <property type="component" value="Unassembled WGS sequence"/>
</dbReference>